<dbReference type="InterPro" id="IPR037066">
    <property type="entry name" value="Plug_dom_sf"/>
</dbReference>
<keyword evidence="1" id="KW-0998">Cell outer membrane</keyword>
<dbReference type="Pfam" id="PF07715">
    <property type="entry name" value="Plug"/>
    <property type="match status" value="1"/>
</dbReference>
<dbReference type="STRING" id="151894.SAMN04488524_2755"/>
<accession>A0A1W2BZ49</accession>
<keyword evidence="1" id="KW-0812">Transmembrane</keyword>
<gene>
    <name evidence="3" type="ORF">SAMN04488524_2755</name>
</gene>
<comment type="similarity">
    <text evidence="1">Belongs to the TonB-dependent receptor family.</text>
</comment>
<keyword evidence="1" id="KW-1134">Transmembrane beta strand</keyword>
<name>A0A1W2BZ49_9SPHI</name>
<organism evidence="3 4">
    <name type="scientific">Pedobacter africanus</name>
    <dbReference type="NCBI Taxonomy" id="151894"/>
    <lineage>
        <taxon>Bacteria</taxon>
        <taxon>Pseudomonadati</taxon>
        <taxon>Bacteroidota</taxon>
        <taxon>Sphingobacteriia</taxon>
        <taxon>Sphingobacteriales</taxon>
        <taxon>Sphingobacteriaceae</taxon>
        <taxon>Pedobacter</taxon>
    </lineage>
</organism>
<dbReference type="Proteomes" id="UP000192756">
    <property type="component" value="Unassembled WGS sequence"/>
</dbReference>
<dbReference type="NCBIfam" id="TIGR04056">
    <property type="entry name" value="OMP_RagA_SusC"/>
    <property type="match status" value="1"/>
</dbReference>
<comment type="subcellular location">
    <subcellularLocation>
        <location evidence="1">Cell outer membrane</location>
        <topology evidence="1">Multi-pass membrane protein</topology>
    </subcellularLocation>
</comment>
<dbReference type="PROSITE" id="PS52016">
    <property type="entry name" value="TONB_DEPENDENT_REC_3"/>
    <property type="match status" value="1"/>
</dbReference>
<dbReference type="NCBIfam" id="TIGR04057">
    <property type="entry name" value="SusC_RagA_signa"/>
    <property type="match status" value="1"/>
</dbReference>
<proteinExistence type="inferred from homology"/>
<dbReference type="AlphaFoldDB" id="A0A1W2BZ49"/>
<dbReference type="InterPro" id="IPR023996">
    <property type="entry name" value="TonB-dep_OMP_SusC/RagA"/>
</dbReference>
<dbReference type="InterPro" id="IPR023997">
    <property type="entry name" value="TonB-dep_OMP_SusC/RagA_CS"/>
</dbReference>
<dbReference type="RefSeq" id="WP_235012553.1">
    <property type="nucleotide sequence ID" value="NZ_FWXT01000001.1"/>
</dbReference>
<feature type="domain" description="TonB-dependent receptor plug" evidence="2">
    <location>
        <begin position="123"/>
        <end position="227"/>
    </location>
</feature>
<evidence type="ECO:0000313" key="4">
    <source>
        <dbReference type="Proteomes" id="UP000192756"/>
    </source>
</evidence>
<protein>
    <submittedName>
        <fullName evidence="3">TonB-linked outer membrane protein, SusC/RagA family</fullName>
    </submittedName>
</protein>
<dbReference type="GO" id="GO:0009279">
    <property type="term" value="C:cell outer membrane"/>
    <property type="evidence" value="ECO:0007669"/>
    <property type="project" value="UniProtKB-SubCell"/>
</dbReference>
<dbReference type="Pfam" id="PF13715">
    <property type="entry name" value="CarbopepD_reg_2"/>
    <property type="match status" value="1"/>
</dbReference>
<dbReference type="Gene3D" id="2.170.130.10">
    <property type="entry name" value="TonB-dependent receptor, plug domain"/>
    <property type="match status" value="1"/>
</dbReference>
<dbReference type="SUPFAM" id="SSF56935">
    <property type="entry name" value="Porins"/>
    <property type="match status" value="1"/>
</dbReference>
<dbReference type="EMBL" id="FWXT01000001">
    <property type="protein sequence ID" value="SMC78024.1"/>
    <property type="molecule type" value="Genomic_DNA"/>
</dbReference>
<sequence length="1040" mass="114980">MCFIAVLSAAEVFQASASLTRGTLFFQQDPASQEGKVVDSEGIPLPGVEVRVVGSAAVAVTNGSGQFAIKAKRGDLLKFHMLGYVDMEKVAELKFITVTLSSSSQNLNELIVVGYGTQKKVNLTGAVASIKVDDQLTSRALPNVSSALQGMLPGLAVNQTSGMAGNNSATLLIRGLGTVNDANPLIVVDGMPDVNINRINMNDVESVSVLKDAASAAVYGSRGANGVILITTKSGKGAQGTKISASASSTIQKPTNAFEFLPNYAKALTVTQRAQAVGSVPASINFKNGTIDEWFAKSMIDPLRYPNTDWWDIITRNGQLNNYNVSATGGNEKSNFYLSVGAMDEKGIQIENDFKRYNALFSYDAKIKNNISTGVRFSGNWSNYRYNYEEGFTANGSSGLDIFTAPAGVTPYDPVTGYYGGAMAYGESILASNPYVDYINRNKNNVERQEAMGNIYIEYNPIPGLKGRIDYNLNYGSQFTWRADIPSKAYNFQLGQFNNRAYVGDNERIYNADRNNYKTQLTAKVNYDKVIAKNHEFNLMAAYSEEFWKIRNLSANRENRFHPLLHELDAALGSVNITNNGNSSTEGMRSYIGRLNYSAFNKYLFEVNFRADGSSRFIKGAQYGFFPSGAIGWRFTEESFIKPFTQKIGLTNGKFRASYGSLGNNNGIGLYEQQEVLTNTNYVASSLNGSVVNQVAVPGFQNRKLINTNLTWEKTTMFNLGLDMAFFANRLTTEFDYYDRLTTGMIRPGDLSILLAAALSPAPRRNLGDLRNRGIEANITWKENRGGFGYMLNLNASYNRTILEKWPEFLNRSAVFIDMPYQFVYAYQSSGIAQSWEDVYNAPIQGAAPGDILLKDLNGDGRIDHNDQVAYPNFQTQRPTTNFALRGNVTWKGFDLGFMLQGATGRKDYYNNNMTNTRISQATNQAINWNQYLNTWTVDNRAAALPRLTSGTTAAPFTANQSTFWLDDVTYLRLKNLQLGYTFNKPYMKKIGLSSVRIYGSADNLATITNYRGLDPEKVSYSNDVYPLSKLFVLGLNVEL</sequence>
<keyword evidence="1" id="KW-0472">Membrane</keyword>
<dbReference type="InterPro" id="IPR012910">
    <property type="entry name" value="Plug_dom"/>
</dbReference>
<reference evidence="4" key="1">
    <citation type="submission" date="2017-04" db="EMBL/GenBank/DDBJ databases">
        <authorList>
            <person name="Varghese N."/>
            <person name="Submissions S."/>
        </authorList>
    </citation>
    <scope>NUCLEOTIDE SEQUENCE [LARGE SCALE GENOMIC DNA]</scope>
    <source>
        <strain evidence="4">DSM 12126</strain>
    </source>
</reference>
<evidence type="ECO:0000259" key="2">
    <source>
        <dbReference type="Pfam" id="PF07715"/>
    </source>
</evidence>
<keyword evidence="1" id="KW-0813">Transport</keyword>
<dbReference type="SUPFAM" id="SSF49464">
    <property type="entry name" value="Carboxypeptidase regulatory domain-like"/>
    <property type="match status" value="1"/>
</dbReference>
<dbReference type="InterPro" id="IPR008969">
    <property type="entry name" value="CarboxyPept-like_regulatory"/>
</dbReference>
<dbReference type="InterPro" id="IPR039426">
    <property type="entry name" value="TonB-dep_rcpt-like"/>
</dbReference>
<keyword evidence="4" id="KW-1185">Reference proteome</keyword>
<evidence type="ECO:0000313" key="3">
    <source>
        <dbReference type="EMBL" id="SMC78024.1"/>
    </source>
</evidence>
<evidence type="ECO:0000256" key="1">
    <source>
        <dbReference type="PROSITE-ProRule" id="PRU01360"/>
    </source>
</evidence>